<dbReference type="Gene3D" id="3.40.50.880">
    <property type="match status" value="1"/>
</dbReference>
<reference evidence="2 3" key="1">
    <citation type="submission" date="2017-11" db="EMBL/GenBank/DDBJ databases">
        <authorList>
            <person name="Han C.G."/>
        </authorList>
    </citation>
    <scope>NUCLEOTIDE SEQUENCE [LARGE SCALE GENOMIC DNA]</scope>
    <source>
        <strain evidence="2 3">A2</strain>
    </source>
</reference>
<dbReference type="Pfam" id="PF08532">
    <property type="entry name" value="Glyco_hydro_42M"/>
    <property type="match status" value="1"/>
</dbReference>
<proteinExistence type="predicted"/>
<gene>
    <name evidence="2" type="ORF">CWM85_32535</name>
</gene>
<dbReference type="InterPro" id="IPR013738">
    <property type="entry name" value="Beta_galactosidase_Trimer"/>
</dbReference>
<protein>
    <submittedName>
        <fullName evidence="2">Beta-galactosidase</fullName>
    </submittedName>
</protein>
<feature type="domain" description="Beta-galactosidase trimerisation" evidence="1">
    <location>
        <begin position="8"/>
        <end position="76"/>
    </location>
</feature>
<dbReference type="InterPro" id="IPR029062">
    <property type="entry name" value="Class_I_gatase-like"/>
</dbReference>
<feature type="non-terminal residue" evidence="2">
    <location>
        <position position="1"/>
    </location>
</feature>
<organism evidence="2 3">
    <name type="scientific">Klebsiella michiganensis</name>
    <dbReference type="NCBI Taxonomy" id="1134687"/>
    <lineage>
        <taxon>Bacteria</taxon>
        <taxon>Pseudomonadati</taxon>
        <taxon>Pseudomonadota</taxon>
        <taxon>Gammaproteobacteria</taxon>
        <taxon>Enterobacterales</taxon>
        <taxon>Enterobacteriaceae</taxon>
        <taxon>Klebsiella/Raoultella group</taxon>
        <taxon>Klebsiella</taxon>
    </lineage>
</organism>
<accession>A0A2J4YGQ6</accession>
<dbReference type="Proteomes" id="UP000234661">
    <property type="component" value="Unassembled WGS sequence"/>
</dbReference>
<dbReference type="EMBL" id="PIET01001596">
    <property type="protein sequence ID" value="PLM49984.1"/>
    <property type="molecule type" value="Genomic_DNA"/>
</dbReference>
<comment type="caution">
    <text evidence="2">The sequence shown here is derived from an EMBL/GenBank/DDBJ whole genome shotgun (WGS) entry which is preliminary data.</text>
</comment>
<dbReference type="InterPro" id="IPR013780">
    <property type="entry name" value="Glyco_hydro_b"/>
</dbReference>
<evidence type="ECO:0000313" key="3">
    <source>
        <dbReference type="Proteomes" id="UP000234661"/>
    </source>
</evidence>
<evidence type="ECO:0000259" key="1">
    <source>
        <dbReference type="Pfam" id="PF08532"/>
    </source>
</evidence>
<reference evidence="2 3" key="2">
    <citation type="submission" date="2018-01" db="EMBL/GenBank/DDBJ databases">
        <title>Genomic study of Klebsiella pneumoniae.</title>
        <authorList>
            <person name="Yang Y."/>
            <person name="Bicalho R."/>
        </authorList>
    </citation>
    <scope>NUCLEOTIDE SEQUENCE [LARGE SCALE GENOMIC DNA]</scope>
    <source>
        <strain evidence="2 3">A2</strain>
    </source>
</reference>
<dbReference type="GO" id="GO:0005975">
    <property type="term" value="P:carbohydrate metabolic process"/>
    <property type="evidence" value="ECO:0007669"/>
    <property type="project" value="InterPro"/>
</dbReference>
<evidence type="ECO:0000313" key="2">
    <source>
        <dbReference type="EMBL" id="PLM49984.1"/>
    </source>
</evidence>
<dbReference type="Gene3D" id="2.60.40.1180">
    <property type="entry name" value="Golgi alpha-mannosidase II"/>
    <property type="match status" value="1"/>
</dbReference>
<sequence length="146" mass="16482">ADIDCRQDNQAELWMELLTPDAGTRTLLRYEHPAWGDYAAATEADYAQGRAIYVGFLPQKTLISQLFDRLTAGLDLRSRTSAYRYPLVVKKMRNRDGNSIHFLFNYSGEPQAFISETSGNALLSGEKVSCGQPLRLKAWEFTIIES</sequence>
<dbReference type="AlphaFoldDB" id="A0A2J4YGQ6"/>
<dbReference type="GO" id="GO:0004565">
    <property type="term" value="F:beta-galactosidase activity"/>
    <property type="evidence" value="ECO:0007669"/>
    <property type="project" value="InterPro"/>
</dbReference>
<name>A0A2J4YGQ6_9ENTR</name>